<keyword evidence="3 6" id="KW-0238">DNA-binding</keyword>
<keyword evidence="4" id="KW-0233">DNA recombination</keyword>
<dbReference type="Gene3D" id="3.30.160.390">
    <property type="entry name" value="Integrase, DNA-binding domain"/>
    <property type="match status" value="1"/>
</dbReference>
<dbReference type="InterPro" id="IPR010998">
    <property type="entry name" value="Integrase_recombinase_N"/>
</dbReference>
<gene>
    <name evidence="6" type="ORF">ABFV72_04335</name>
</gene>
<dbReference type="Pfam" id="PF13356">
    <property type="entry name" value="Arm-DNA-bind_3"/>
    <property type="match status" value="1"/>
</dbReference>
<dbReference type="InterPro" id="IPR013762">
    <property type="entry name" value="Integrase-like_cat_sf"/>
</dbReference>
<dbReference type="Proteomes" id="UP001414441">
    <property type="component" value="Unassembled WGS sequence"/>
</dbReference>
<feature type="domain" description="Tyr recombinase" evidence="5">
    <location>
        <begin position="214"/>
        <end position="415"/>
    </location>
</feature>
<dbReference type="InterPro" id="IPR011010">
    <property type="entry name" value="DNA_brk_join_enz"/>
</dbReference>
<evidence type="ECO:0000256" key="2">
    <source>
        <dbReference type="ARBA" id="ARBA00022908"/>
    </source>
</evidence>
<keyword evidence="7" id="KW-1185">Reference proteome</keyword>
<protein>
    <submittedName>
        <fullName evidence="6">Integrase arm-type DNA-binding domain-containing protein</fullName>
    </submittedName>
</protein>
<name>A0ABV0D5R6_9GAMM</name>
<proteinExistence type="inferred from homology"/>
<evidence type="ECO:0000259" key="5">
    <source>
        <dbReference type="PROSITE" id="PS51898"/>
    </source>
</evidence>
<organism evidence="6 7">
    <name type="scientific">Psychrobacter proteolyticus</name>
    <dbReference type="NCBI Taxonomy" id="147825"/>
    <lineage>
        <taxon>Bacteria</taxon>
        <taxon>Pseudomonadati</taxon>
        <taxon>Pseudomonadota</taxon>
        <taxon>Gammaproteobacteria</taxon>
        <taxon>Moraxellales</taxon>
        <taxon>Moraxellaceae</taxon>
        <taxon>Psychrobacter</taxon>
    </lineage>
</organism>
<dbReference type="EMBL" id="JBDLOB010000002">
    <property type="protein sequence ID" value="MEN8625233.1"/>
    <property type="molecule type" value="Genomic_DNA"/>
</dbReference>
<reference evidence="6 7" key="1">
    <citation type="submission" date="2024-05" db="EMBL/GenBank/DDBJ databases">
        <title>Genome sequencing of Marine Estuary Bacteria, Pseudoalteromonas distincta strain FA, Psychrobacter proteolyticus strain EA, and Shewanella baltica strain CA.</title>
        <authorList>
            <person name="Dieffenbach S.A."/>
            <person name="Maclea K.S."/>
        </authorList>
    </citation>
    <scope>NUCLEOTIDE SEQUENCE [LARGE SCALE GENOMIC DNA]</scope>
    <source>
        <strain evidence="6 7">EA</strain>
    </source>
</reference>
<sequence length="444" mass="50420">MAALTTDTQIKKAIKEAQGQKRVYHTIGGYQGLRLRMRGGCIEFQHRYTHPMTGKRKEMTLGQYPALSLEQARRMHNDNMSMLANRMDPISQRDNERTKQATAINNTFQAVADDWLYEQTSNPDHQPAPSTLTNINSYLKPLVTAFGKFPVSEITSQQVLALCRDIQKTHVHKGNRVKHMGQRIFAHAVLKGFIEYNPVTQLSGAKALKATRTKHHASLTDPKDFAVLLRDIDQLSDKHAYNKTILKLLTLTFARVGDICAMRWADIDLNAKQWVFTPQKGQRREDMVESLVVPLAPQAIAVIEQMQSLTGGYEYVFYNGNRKKGQYHDPQAINKVLNDPSMNSGGIGANYEGRGYKEVHTPHGFRASAKTMLMERLGYDELLTEIQLGHQMLNKYGKAYNRMQAVPERTRMMTEWANYLDNIKAGKIDNVIHTSFKQQAQKLG</sequence>
<dbReference type="InterPro" id="IPR050808">
    <property type="entry name" value="Phage_Integrase"/>
</dbReference>
<keyword evidence="2" id="KW-0229">DNA integration</keyword>
<accession>A0ABV0D5R6</accession>
<dbReference type="Pfam" id="PF22022">
    <property type="entry name" value="Phage_int_M"/>
    <property type="match status" value="1"/>
</dbReference>
<dbReference type="CDD" id="cd00801">
    <property type="entry name" value="INT_P4_C"/>
    <property type="match status" value="1"/>
</dbReference>
<comment type="similarity">
    <text evidence="1">Belongs to the 'phage' integrase family.</text>
</comment>
<dbReference type="InterPro" id="IPR025166">
    <property type="entry name" value="Integrase_DNA_bind_dom"/>
</dbReference>
<dbReference type="Gene3D" id="1.10.443.10">
    <property type="entry name" value="Intergrase catalytic core"/>
    <property type="match status" value="1"/>
</dbReference>
<dbReference type="InterPro" id="IPR002104">
    <property type="entry name" value="Integrase_catalytic"/>
</dbReference>
<dbReference type="PROSITE" id="PS51898">
    <property type="entry name" value="TYR_RECOMBINASE"/>
    <property type="match status" value="1"/>
</dbReference>
<dbReference type="Pfam" id="PF00589">
    <property type="entry name" value="Phage_integrase"/>
    <property type="match status" value="1"/>
</dbReference>
<dbReference type="PANTHER" id="PTHR30629">
    <property type="entry name" value="PROPHAGE INTEGRASE"/>
    <property type="match status" value="1"/>
</dbReference>
<dbReference type="Gene3D" id="1.10.150.130">
    <property type="match status" value="1"/>
</dbReference>
<dbReference type="GO" id="GO:0003677">
    <property type="term" value="F:DNA binding"/>
    <property type="evidence" value="ECO:0007669"/>
    <property type="project" value="UniProtKB-KW"/>
</dbReference>
<evidence type="ECO:0000256" key="3">
    <source>
        <dbReference type="ARBA" id="ARBA00023125"/>
    </source>
</evidence>
<comment type="caution">
    <text evidence="6">The sequence shown here is derived from an EMBL/GenBank/DDBJ whole genome shotgun (WGS) entry which is preliminary data.</text>
</comment>
<evidence type="ECO:0000256" key="4">
    <source>
        <dbReference type="ARBA" id="ARBA00023172"/>
    </source>
</evidence>
<evidence type="ECO:0000313" key="7">
    <source>
        <dbReference type="Proteomes" id="UP001414441"/>
    </source>
</evidence>
<dbReference type="PANTHER" id="PTHR30629:SF2">
    <property type="entry name" value="PROPHAGE INTEGRASE INTS-RELATED"/>
    <property type="match status" value="1"/>
</dbReference>
<dbReference type="InterPro" id="IPR053876">
    <property type="entry name" value="Phage_int_M"/>
</dbReference>
<evidence type="ECO:0000256" key="1">
    <source>
        <dbReference type="ARBA" id="ARBA00008857"/>
    </source>
</evidence>
<dbReference type="InterPro" id="IPR038488">
    <property type="entry name" value="Integrase_DNA-bd_sf"/>
</dbReference>
<evidence type="ECO:0000313" key="6">
    <source>
        <dbReference type="EMBL" id="MEN8625233.1"/>
    </source>
</evidence>
<dbReference type="SUPFAM" id="SSF56349">
    <property type="entry name" value="DNA breaking-rejoining enzymes"/>
    <property type="match status" value="1"/>
</dbReference>
<dbReference type="RefSeq" id="WP_347162575.1">
    <property type="nucleotide sequence ID" value="NZ_JBDLOB010000002.1"/>
</dbReference>